<proteinExistence type="inferred from homology"/>
<dbReference type="InterPro" id="IPR011869">
    <property type="entry name" value="TrmA_MeTrfase"/>
</dbReference>
<feature type="binding site" evidence="7 8">
    <location>
        <position position="306"/>
    </location>
    <ligand>
        <name>S-adenosyl-L-methionine</name>
        <dbReference type="ChEBI" id="CHEBI:59789"/>
    </ligand>
</feature>
<dbReference type="PANTHER" id="PTHR47790">
    <property type="entry name" value="TRNA/TMRNA (URACIL-C(5))-METHYLTRANSFERASE"/>
    <property type="match status" value="1"/>
</dbReference>
<dbReference type="EC" id="2.1.1.35" evidence="7"/>
<dbReference type="GO" id="GO:0019843">
    <property type="term" value="F:rRNA binding"/>
    <property type="evidence" value="ECO:0007669"/>
    <property type="project" value="TreeGrafter"/>
</dbReference>
<dbReference type="PROSITE" id="PS01231">
    <property type="entry name" value="TRMA_2"/>
    <property type="match status" value="1"/>
</dbReference>
<keyword evidence="2 7" id="KW-0808">Transferase</keyword>
<evidence type="ECO:0000256" key="3">
    <source>
        <dbReference type="ARBA" id="ARBA00022691"/>
    </source>
</evidence>
<gene>
    <name evidence="7 10" type="primary">trmA</name>
    <name evidence="10" type="ORF">EPV75_01205</name>
</gene>
<feature type="binding site" evidence="7 8">
    <location>
        <position position="225"/>
    </location>
    <ligand>
        <name>S-adenosyl-L-methionine</name>
        <dbReference type="ChEBI" id="CHEBI:59789"/>
    </ligand>
</feature>
<keyword evidence="11" id="KW-1185">Reference proteome</keyword>
<protein>
    <recommendedName>
        <fullName evidence="7">tRNA/tmRNA (uracil-C(5))-methyltransferase</fullName>
        <ecNumber evidence="7">2.1.1.35</ecNumber>
    </recommendedName>
    <alternativeName>
        <fullName evidence="7">tRNA (uracil(54)-C(5))-methyltransferase</fullName>
    </alternativeName>
    <alternativeName>
        <fullName evidence="7">tRNA(m5U54)-methyltransferase</fullName>
        <shortName evidence="7">RUMT</shortName>
    </alternativeName>
    <alternativeName>
        <fullName evidence="7">tmRNA (uracil(341)-C(5))-methyltransferase</fullName>
    </alternativeName>
</protein>
<dbReference type="GO" id="GO:0005829">
    <property type="term" value="C:cytosol"/>
    <property type="evidence" value="ECO:0007669"/>
    <property type="project" value="TreeGrafter"/>
</dbReference>
<feature type="binding site" evidence="7 8">
    <location>
        <position position="193"/>
    </location>
    <ligand>
        <name>S-adenosyl-L-methionine</name>
        <dbReference type="ChEBI" id="CHEBI:59789"/>
    </ligand>
</feature>
<dbReference type="FunFam" id="2.40.50.1070:FF:000001">
    <property type="entry name" value="tRNA/tmRNA (uracil-C(5))-methyltransferase"/>
    <property type="match status" value="1"/>
</dbReference>
<feature type="active site" description="Nucleophile" evidence="7 8">
    <location>
        <position position="331"/>
    </location>
</feature>
<dbReference type="InterPro" id="IPR010280">
    <property type="entry name" value="U5_MeTrfase_fam"/>
</dbReference>
<keyword evidence="3 7" id="KW-0949">S-adenosyl-L-methionine</keyword>
<dbReference type="AlphaFoldDB" id="A0A451G4I5"/>
<evidence type="ECO:0000313" key="10">
    <source>
        <dbReference type="EMBL" id="QAB14385.1"/>
    </source>
</evidence>
<dbReference type="SUPFAM" id="SSF53335">
    <property type="entry name" value="S-adenosyl-L-methionine-dependent methyltransferases"/>
    <property type="match status" value="1"/>
</dbReference>
<evidence type="ECO:0000256" key="6">
    <source>
        <dbReference type="ARBA" id="ARBA00052788"/>
    </source>
</evidence>
<feature type="active site" evidence="9">
    <location>
        <position position="331"/>
    </location>
</feature>
<evidence type="ECO:0000256" key="2">
    <source>
        <dbReference type="ARBA" id="ARBA00022679"/>
    </source>
</evidence>
<dbReference type="CDD" id="cd02440">
    <property type="entry name" value="AdoMet_MTases"/>
    <property type="match status" value="1"/>
</dbReference>
<dbReference type="PANTHER" id="PTHR47790:SF2">
    <property type="entry name" value="TRNA_TMRNA (URACIL-C(5))-METHYLTRANSFERASE"/>
    <property type="match status" value="1"/>
</dbReference>
<dbReference type="KEGG" id="htr:EPV75_01205"/>
<organism evidence="10 11">
    <name type="scientific">Hydrogenovibrio thermophilus</name>
    <dbReference type="NCBI Taxonomy" id="265883"/>
    <lineage>
        <taxon>Bacteria</taxon>
        <taxon>Pseudomonadati</taxon>
        <taxon>Pseudomonadota</taxon>
        <taxon>Gammaproteobacteria</taxon>
        <taxon>Thiotrichales</taxon>
        <taxon>Piscirickettsiaceae</taxon>
        <taxon>Hydrogenovibrio</taxon>
    </lineage>
</organism>
<accession>A0A451G4I5</accession>
<dbReference type="Gene3D" id="2.40.50.1070">
    <property type="match status" value="1"/>
</dbReference>
<keyword evidence="1 7" id="KW-0489">Methyltransferase</keyword>
<comment type="catalytic activity">
    <reaction evidence="6 7">
        <text>uridine(54) in tRNA + S-adenosyl-L-methionine = 5-methyluridine(54) in tRNA + S-adenosyl-L-homocysteine + H(+)</text>
        <dbReference type="Rhea" id="RHEA:42712"/>
        <dbReference type="Rhea" id="RHEA-COMP:10167"/>
        <dbReference type="Rhea" id="RHEA-COMP:10193"/>
        <dbReference type="ChEBI" id="CHEBI:15378"/>
        <dbReference type="ChEBI" id="CHEBI:57856"/>
        <dbReference type="ChEBI" id="CHEBI:59789"/>
        <dbReference type="ChEBI" id="CHEBI:65315"/>
        <dbReference type="ChEBI" id="CHEBI:74447"/>
        <dbReference type="EC" id="2.1.1.35"/>
    </reaction>
</comment>
<evidence type="ECO:0000256" key="8">
    <source>
        <dbReference type="PROSITE-ProRule" id="PRU01024"/>
    </source>
</evidence>
<dbReference type="EMBL" id="CP035033">
    <property type="protein sequence ID" value="QAB14385.1"/>
    <property type="molecule type" value="Genomic_DNA"/>
</dbReference>
<dbReference type="HAMAP" id="MF_01011">
    <property type="entry name" value="RNA_methyltr_TrmA"/>
    <property type="match status" value="1"/>
</dbReference>
<comment type="catalytic activity">
    <reaction evidence="5 7">
        <text>uridine(341) in tmRNA + S-adenosyl-L-methionine = 5-methyluridine(341) in tmRNA + S-adenosyl-L-homocysteine + H(+)</text>
        <dbReference type="Rhea" id="RHEA:43612"/>
        <dbReference type="Rhea" id="RHEA-COMP:10630"/>
        <dbReference type="Rhea" id="RHEA-COMP:10631"/>
        <dbReference type="ChEBI" id="CHEBI:15378"/>
        <dbReference type="ChEBI" id="CHEBI:57856"/>
        <dbReference type="ChEBI" id="CHEBI:59789"/>
        <dbReference type="ChEBI" id="CHEBI:65315"/>
        <dbReference type="ChEBI" id="CHEBI:74447"/>
    </reaction>
</comment>
<dbReference type="InterPro" id="IPR030391">
    <property type="entry name" value="MeTrfase_TrmA_CS"/>
</dbReference>
<feature type="binding site" evidence="7">
    <location>
        <position position="230"/>
    </location>
    <ligand>
        <name>S-adenosyl-L-methionine</name>
        <dbReference type="ChEBI" id="CHEBI:59789"/>
    </ligand>
</feature>
<dbReference type="GO" id="GO:0030697">
    <property type="term" value="F:tRNA (uracil(54)-C5)-methyltransferase activity, S-adenosyl methionine-dependent"/>
    <property type="evidence" value="ECO:0007669"/>
    <property type="project" value="UniProtKB-UniRule"/>
</dbReference>
<comment type="similarity">
    <text evidence="7">Belongs to the class I-like SAM-binding methyltransferase superfamily. RNA M5U methyltransferase family. TrmA subfamily.</text>
</comment>
<dbReference type="PROSITE" id="PS51687">
    <property type="entry name" value="SAM_MT_RNA_M5U"/>
    <property type="match status" value="1"/>
</dbReference>
<evidence type="ECO:0000256" key="1">
    <source>
        <dbReference type="ARBA" id="ARBA00022603"/>
    </source>
</evidence>
<evidence type="ECO:0000256" key="4">
    <source>
        <dbReference type="ARBA" id="ARBA00022694"/>
    </source>
</evidence>
<dbReference type="PROSITE" id="PS01230">
    <property type="entry name" value="TRMA_1"/>
    <property type="match status" value="1"/>
</dbReference>
<keyword evidence="4 7" id="KW-0819">tRNA processing</keyword>
<dbReference type="GO" id="GO:0000049">
    <property type="term" value="F:tRNA binding"/>
    <property type="evidence" value="ECO:0007669"/>
    <property type="project" value="TreeGrafter"/>
</dbReference>
<comment type="function">
    <text evidence="7">Dual-specificity methyltransferase that catalyzes the formation of 5-methyluridine at position 54 (m5U54) in all tRNAs, and that of position 341 (m5U341) in tmRNA (transfer-mRNA).</text>
</comment>
<evidence type="ECO:0000256" key="9">
    <source>
        <dbReference type="PROSITE-ProRule" id="PRU10015"/>
    </source>
</evidence>
<dbReference type="FunFam" id="3.40.50.150:FF:000012">
    <property type="entry name" value="tRNA/tmRNA (uracil-C(5))-methyltransferase"/>
    <property type="match status" value="1"/>
</dbReference>
<sequence>MLCDVFPERYQTQLDEKVDRLTALLPKSEPMTVFASRPANYRARAEFRVWHEGDRTDYIMFDPDTKEKVAIESCPMALESIANLMPRLMAEIVRQPALRTKLFQVDFLATLSGEMLVTLIYRRPLQQKNGGQTKTDQAWLEAAQALRKTLPITHIIGRARKQKVCLDQDFVIERLQVDEQSFVYQQVENSFTQPNAEMAQNMLHWGRKMAALANPDQSKDLIELYCGNGHFSIALASHFNQVLATEISKTSVASAEFNIDANRTDNVRVVKMAAEEISAALEGQRAFFRLKDVDLKSYDFNTIFVDPPRSGLDDLTRKMVTEFEHILYISCNPETLARDLADIGRTHDVVETALFDQFPYTHHIESGVYLKRKAK</sequence>
<feature type="binding site" evidence="7 8">
    <location>
        <position position="246"/>
    </location>
    <ligand>
        <name>S-adenosyl-L-methionine</name>
        <dbReference type="ChEBI" id="CHEBI:59789"/>
    </ligand>
</feature>
<dbReference type="Gene3D" id="3.40.50.150">
    <property type="entry name" value="Vaccinia Virus protein VP39"/>
    <property type="match status" value="1"/>
</dbReference>
<dbReference type="NCBIfam" id="TIGR02143">
    <property type="entry name" value="trmA_only"/>
    <property type="match status" value="1"/>
</dbReference>
<reference evidence="10 11" key="1">
    <citation type="journal article" date="2018" name="Environ. Microbiol.">
        <title>Genomes of ubiquitous marine and hypersaline Hydrogenovibrio, Thiomicrorhabdus and Thiomicrospira spp. encode a diversity of mechanisms to sustain chemolithoautotrophy in heterogeneous environments.</title>
        <authorList>
            <person name="Scott K.M."/>
            <person name="Williams J."/>
            <person name="Porter C.M.B."/>
            <person name="Russel S."/>
            <person name="Harmer T.L."/>
            <person name="Paul J.H."/>
            <person name="Antonen K.M."/>
            <person name="Bridges M.K."/>
            <person name="Camper G.J."/>
            <person name="Campla C.K."/>
            <person name="Casella L.G."/>
            <person name="Chase E."/>
            <person name="Conrad J.W."/>
            <person name="Cruz M.C."/>
            <person name="Dunlap D.S."/>
            <person name="Duran L."/>
            <person name="Fahsbender E.M."/>
            <person name="Goldsmith D.B."/>
            <person name="Keeley R.F."/>
            <person name="Kondoff M.R."/>
            <person name="Kussy B.I."/>
            <person name="Lane M.K."/>
            <person name="Lawler S."/>
            <person name="Leigh B.A."/>
            <person name="Lewis C."/>
            <person name="Lostal L.M."/>
            <person name="Marking D."/>
            <person name="Mancera P.A."/>
            <person name="McClenthan E.C."/>
            <person name="McIntyre E.A."/>
            <person name="Mine J.A."/>
            <person name="Modi S."/>
            <person name="Moore B.D."/>
            <person name="Morgan W.A."/>
            <person name="Nelson K.M."/>
            <person name="Nguyen K.N."/>
            <person name="Ogburn N."/>
            <person name="Parrino D.G."/>
            <person name="Pedapudi A.D."/>
            <person name="Pelham R.P."/>
            <person name="Preece A.M."/>
            <person name="Rampersad E.A."/>
            <person name="Richardson J.C."/>
            <person name="Rodgers C.M."/>
            <person name="Schaffer B.L."/>
            <person name="Sheridan N.E."/>
            <person name="Solone M.R."/>
            <person name="Staley Z.R."/>
            <person name="Tabuchi M."/>
            <person name="Waide R.J."/>
            <person name="Wanjugi P.W."/>
            <person name="Young S."/>
            <person name="Clum A."/>
            <person name="Daum C."/>
            <person name="Huntemann M."/>
            <person name="Ivanova N."/>
            <person name="Kyrpides N."/>
            <person name="Mikhailova N."/>
            <person name="Palaniappan K."/>
            <person name="Pillay M."/>
            <person name="Reddy T.B.K."/>
            <person name="Shapiro N."/>
            <person name="Stamatis D."/>
            <person name="Varghese N."/>
            <person name="Woyke T."/>
            <person name="Boden R."/>
            <person name="Freyermuth S.K."/>
            <person name="Kerfeld C.A."/>
        </authorList>
    </citation>
    <scope>NUCLEOTIDE SEQUENCE [LARGE SCALE GENOMIC DNA]</scope>
    <source>
        <strain evidence="10 11">JR-2</strain>
    </source>
</reference>
<dbReference type="GO" id="GO:0030488">
    <property type="term" value="P:tRNA methylation"/>
    <property type="evidence" value="ECO:0007669"/>
    <property type="project" value="UniProtKB-UniRule"/>
</dbReference>
<dbReference type="Pfam" id="PF05958">
    <property type="entry name" value="tRNA_U5-meth_tr"/>
    <property type="match status" value="1"/>
</dbReference>
<evidence type="ECO:0000313" key="11">
    <source>
        <dbReference type="Proteomes" id="UP000285478"/>
    </source>
</evidence>
<evidence type="ECO:0000256" key="5">
    <source>
        <dbReference type="ARBA" id="ARBA00051255"/>
    </source>
</evidence>
<feature type="active site" description="Proton acceptor" evidence="7">
    <location>
        <position position="365"/>
    </location>
</feature>
<evidence type="ECO:0000256" key="7">
    <source>
        <dbReference type="HAMAP-Rule" id="MF_01011"/>
    </source>
</evidence>
<name>A0A451G4I5_9GAMM</name>
<dbReference type="InterPro" id="IPR029063">
    <property type="entry name" value="SAM-dependent_MTases_sf"/>
</dbReference>
<dbReference type="InterPro" id="IPR030390">
    <property type="entry name" value="MeTrfase_TrmA_AS"/>
</dbReference>
<dbReference type="RefSeq" id="WP_128384198.1">
    <property type="nucleotide sequence ID" value="NZ_CP035033.1"/>
</dbReference>
<dbReference type="Proteomes" id="UP000285478">
    <property type="component" value="Chromosome"/>
</dbReference>